<dbReference type="KEGG" id="sbu:SpiBuddy_2440"/>
<gene>
    <name evidence="1" type="ordered locus">SpiBuddy_2440</name>
</gene>
<dbReference type="AlphaFoldDB" id="F0RRS2"/>
<dbReference type="RefSeq" id="WP_013608099.1">
    <property type="nucleotide sequence ID" value="NC_015152.1"/>
</dbReference>
<accession>F0RRS2</accession>
<evidence type="ECO:0000313" key="1">
    <source>
        <dbReference type="EMBL" id="ADY14253.1"/>
    </source>
</evidence>
<dbReference type="Proteomes" id="UP000008466">
    <property type="component" value="Chromosome"/>
</dbReference>
<protein>
    <submittedName>
        <fullName evidence="1">Uncharacterized protein</fullName>
    </submittedName>
</protein>
<keyword evidence="2" id="KW-1185">Reference proteome</keyword>
<evidence type="ECO:0000313" key="2">
    <source>
        <dbReference type="Proteomes" id="UP000008466"/>
    </source>
</evidence>
<reference evidence="2" key="1">
    <citation type="submission" date="2011-02" db="EMBL/GenBank/DDBJ databases">
        <title>Complete sequence of Spirochaeta sp. Buddy.</title>
        <authorList>
            <person name="Lucas S."/>
            <person name="Copeland A."/>
            <person name="Lapidus A."/>
            <person name="Cheng J.-F."/>
            <person name="Goodwin L."/>
            <person name="Pitluck S."/>
            <person name="Zeytun A."/>
            <person name="Detter J.C."/>
            <person name="Han C."/>
            <person name="Tapia R."/>
            <person name="Land M."/>
            <person name="Hauser L."/>
            <person name="Kyrpides N."/>
            <person name="Ivanova N."/>
            <person name="Mikhailova N."/>
            <person name="Pagani I."/>
            <person name="Ritalahti K.M."/>
            <person name="Loeffler F.E."/>
            <person name="Woyke T."/>
        </authorList>
    </citation>
    <scope>NUCLEOTIDE SEQUENCE [LARGE SCALE GENOMIC DNA]</scope>
    <source>
        <strain evidence="2">ATCC BAA-1886 / DSM 22777 / Buddy</strain>
    </source>
</reference>
<sequence length="40" mass="4902">MEKGVRHSMRKSHRMKKVPAYWKRVVFAEIVQLAMKEMQR</sequence>
<organism evidence="1 2">
    <name type="scientific">Sphaerochaeta globosa (strain ATCC BAA-1886 / DSM 22777 / Buddy)</name>
    <name type="common">Spirochaeta sp. (strain Buddy)</name>
    <dbReference type="NCBI Taxonomy" id="158189"/>
    <lineage>
        <taxon>Bacteria</taxon>
        <taxon>Pseudomonadati</taxon>
        <taxon>Spirochaetota</taxon>
        <taxon>Spirochaetia</taxon>
        <taxon>Spirochaetales</taxon>
        <taxon>Sphaerochaetaceae</taxon>
        <taxon>Sphaerochaeta</taxon>
    </lineage>
</organism>
<dbReference type="HOGENOM" id="CLU_3296661_0_0_12"/>
<name>F0RRS2_SPHGB</name>
<dbReference type="EMBL" id="CP002541">
    <property type="protein sequence ID" value="ADY14253.1"/>
    <property type="molecule type" value="Genomic_DNA"/>
</dbReference>
<proteinExistence type="predicted"/>